<dbReference type="InterPro" id="IPR051675">
    <property type="entry name" value="Endo/Exo/Phosphatase_dom_1"/>
</dbReference>
<gene>
    <name evidence="3" type="ORF">D7Z54_04705</name>
</gene>
<reference evidence="3 4" key="1">
    <citation type="submission" date="2018-10" db="EMBL/GenBank/DDBJ databases">
        <title>Draft genome sequence of Bacillus salarius IM0101, isolated from a hypersaline soil in Inner Mongolia, China.</title>
        <authorList>
            <person name="Yamprayoonswat W."/>
            <person name="Boonvisut S."/>
            <person name="Jumpathong W."/>
            <person name="Sittihan S."/>
            <person name="Ruangsuj P."/>
            <person name="Wanthongcharoen S."/>
            <person name="Thongpramul N."/>
            <person name="Pimmason S."/>
            <person name="Yu B."/>
            <person name="Yasawong M."/>
        </authorList>
    </citation>
    <scope>NUCLEOTIDE SEQUENCE [LARGE SCALE GENOMIC DNA]</scope>
    <source>
        <strain evidence="3 4">IM0101</strain>
    </source>
</reference>
<dbReference type="PANTHER" id="PTHR21180:SF32">
    <property type="entry name" value="ENDONUCLEASE_EXONUCLEASE_PHOSPHATASE FAMILY DOMAIN-CONTAINING PROTEIN 1"/>
    <property type="match status" value="1"/>
</dbReference>
<dbReference type="GO" id="GO:0015628">
    <property type="term" value="P:protein secretion by the type II secretion system"/>
    <property type="evidence" value="ECO:0007669"/>
    <property type="project" value="TreeGrafter"/>
</dbReference>
<comment type="caution">
    <text evidence="3">The sequence shown here is derived from an EMBL/GenBank/DDBJ whole genome shotgun (WGS) entry which is preliminary data.</text>
</comment>
<feature type="domain" description="Helix-hairpin-helix DNA-binding motif class 1" evidence="2">
    <location>
        <begin position="150"/>
        <end position="169"/>
    </location>
</feature>
<evidence type="ECO:0000313" key="3">
    <source>
        <dbReference type="EMBL" id="RSL34459.1"/>
    </source>
</evidence>
<keyword evidence="1" id="KW-0472">Membrane</keyword>
<dbReference type="GO" id="GO:0006281">
    <property type="term" value="P:DNA repair"/>
    <property type="evidence" value="ECO:0007669"/>
    <property type="project" value="InterPro"/>
</dbReference>
<dbReference type="GO" id="GO:0015627">
    <property type="term" value="C:type II protein secretion system complex"/>
    <property type="evidence" value="ECO:0007669"/>
    <property type="project" value="TreeGrafter"/>
</dbReference>
<dbReference type="GO" id="GO:0003677">
    <property type="term" value="F:DNA binding"/>
    <property type="evidence" value="ECO:0007669"/>
    <property type="project" value="InterPro"/>
</dbReference>
<dbReference type="NCBIfam" id="TIGR00426">
    <property type="entry name" value="competence protein ComEA helix-hairpin-helix repeat region"/>
    <property type="match status" value="1"/>
</dbReference>
<dbReference type="Gene3D" id="3.10.560.10">
    <property type="entry name" value="Outer membrane lipoprotein wza domain like"/>
    <property type="match status" value="1"/>
</dbReference>
<dbReference type="SUPFAM" id="SSF47781">
    <property type="entry name" value="RuvA domain 2-like"/>
    <property type="match status" value="1"/>
</dbReference>
<dbReference type="EMBL" id="RBVX01000003">
    <property type="protein sequence ID" value="RSL34459.1"/>
    <property type="molecule type" value="Genomic_DNA"/>
</dbReference>
<keyword evidence="4" id="KW-1185">Reference proteome</keyword>
<dbReference type="InterPro" id="IPR010994">
    <property type="entry name" value="RuvA_2-like"/>
</dbReference>
<keyword evidence="1" id="KW-0812">Transmembrane</keyword>
<dbReference type="OrthoDB" id="9790239at2"/>
<feature type="domain" description="Helix-hairpin-helix DNA-binding motif class 1" evidence="2">
    <location>
        <begin position="180"/>
        <end position="199"/>
    </location>
</feature>
<dbReference type="InterPro" id="IPR003583">
    <property type="entry name" value="Hlx-hairpin-Hlx_DNA-bd_motif"/>
</dbReference>
<proteinExistence type="predicted"/>
<evidence type="ECO:0000259" key="2">
    <source>
        <dbReference type="SMART" id="SM00278"/>
    </source>
</evidence>
<sequence>MRWKQPFVLVTGIIALSIIVGLSISFFSQTDKTEREEDFLQELSAETTGETVDKEESVQENEVVQHVVVDVKGEVNSPGVYDIKEGERVIDAIDLAGGLLEDADPVQVNFAERVYDEMIIYVPKQGTENVTNPNNFEQNDKVRINYANREELETLPSVGPAKAEAIISYREEHGLFQSAEDLQSVSGIGEKSLEQLQEFITAD</sequence>
<keyword evidence="1" id="KW-1133">Transmembrane helix</keyword>
<protein>
    <recommendedName>
        <fullName evidence="2">Helix-hairpin-helix DNA-binding motif class 1 domain-containing protein</fullName>
    </recommendedName>
</protein>
<dbReference type="Pfam" id="PF10531">
    <property type="entry name" value="SLBB"/>
    <property type="match status" value="1"/>
</dbReference>
<accession>A0A3R9PB49</accession>
<evidence type="ECO:0000313" key="4">
    <source>
        <dbReference type="Proteomes" id="UP000275076"/>
    </source>
</evidence>
<dbReference type="Gene3D" id="1.10.150.310">
    <property type="entry name" value="Tex RuvX-like domain-like"/>
    <property type="match status" value="1"/>
</dbReference>
<name>A0A3R9PB49_9BACI</name>
<dbReference type="PANTHER" id="PTHR21180">
    <property type="entry name" value="ENDONUCLEASE/EXONUCLEASE/PHOSPHATASE FAMILY DOMAIN-CONTAINING PROTEIN 1"/>
    <property type="match status" value="1"/>
</dbReference>
<dbReference type="SMART" id="SM00278">
    <property type="entry name" value="HhH1"/>
    <property type="match status" value="2"/>
</dbReference>
<dbReference type="Proteomes" id="UP000275076">
    <property type="component" value="Unassembled WGS sequence"/>
</dbReference>
<dbReference type="AlphaFoldDB" id="A0A3R9PB49"/>
<feature type="transmembrane region" description="Helical" evidence="1">
    <location>
        <begin position="7"/>
        <end position="27"/>
    </location>
</feature>
<dbReference type="InterPro" id="IPR019554">
    <property type="entry name" value="Soluble_ligand-bd"/>
</dbReference>
<dbReference type="RefSeq" id="WP_125554691.1">
    <property type="nucleotide sequence ID" value="NZ_RBVX01000003.1"/>
</dbReference>
<dbReference type="InterPro" id="IPR004509">
    <property type="entry name" value="Competence_ComEA_HhH"/>
</dbReference>
<organism evidence="3 4">
    <name type="scientific">Salibacterium salarium</name>
    <dbReference type="NCBI Taxonomy" id="284579"/>
    <lineage>
        <taxon>Bacteria</taxon>
        <taxon>Bacillati</taxon>
        <taxon>Bacillota</taxon>
        <taxon>Bacilli</taxon>
        <taxon>Bacillales</taxon>
        <taxon>Bacillaceae</taxon>
    </lineage>
</organism>
<evidence type="ECO:0000256" key="1">
    <source>
        <dbReference type="SAM" id="Phobius"/>
    </source>
</evidence>
<dbReference type="Pfam" id="PF12836">
    <property type="entry name" value="HHH_3"/>
    <property type="match status" value="1"/>
</dbReference>